<evidence type="ECO:0000313" key="1">
    <source>
        <dbReference type="EMBL" id="NBI56301.1"/>
    </source>
</evidence>
<proteinExistence type="predicted"/>
<name>A0ABW9YU85_9GAMM</name>
<gene>
    <name evidence="1" type="ORF">EIZ48_27880</name>
</gene>
<evidence type="ECO:0000313" key="2">
    <source>
        <dbReference type="Proteomes" id="UP000738517"/>
    </source>
</evidence>
<dbReference type="Pfam" id="PF11225">
    <property type="entry name" value="DUF3024"/>
    <property type="match status" value="1"/>
</dbReference>
<dbReference type="InterPro" id="IPR021388">
    <property type="entry name" value="DUF3024"/>
</dbReference>
<dbReference type="Proteomes" id="UP000738517">
    <property type="component" value="Unassembled WGS sequence"/>
</dbReference>
<accession>A0ABW9YU85</accession>
<comment type="caution">
    <text evidence="1">The sequence shown here is derived from an EMBL/GenBank/DDBJ whole genome shotgun (WGS) entry which is preliminary data.</text>
</comment>
<organism evidence="1 2">
    <name type="scientific">Photobacterium alginatilyticum</name>
    <dbReference type="NCBI Taxonomy" id="1775171"/>
    <lineage>
        <taxon>Bacteria</taxon>
        <taxon>Pseudomonadati</taxon>
        <taxon>Pseudomonadota</taxon>
        <taxon>Gammaproteobacteria</taxon>
        <taxon>Vibrionales</taxon>
        <taxon>Vibrionaceae</taxon>
        <taxon>Photobacterium</taxon>
    </lineage>
</organism>
<keyword evidence="2" id="KW-1185">Reference proteome</keyword>
<sequence length="115" mass="13904">MAFSELEQKRHEKVIEAYLDTCRPPVEIRKEVDIWYRIKGQSIEVFEIRPKWNDPSEMQESPVAKATYLKSRDEWKVYWMKSDLKWHIYEPTPSVKDLKTFTEVLELDQFGCFWG</sequence>
<dbReference type="EMBL" id="RSEJ01000074">
    <property type="protein sequence ID" value="NBI56301.1"/>
    <property type="molecule type" value="Genomic_DNA"/>
</dbReference>
<protein>
    <submittedName>
        <fullName evidence="1">DUF3024 domain-containing protein</fullName>
    </submittedName>
</protein>
<dbReference type="RefSeq" id="WP_160658604.1">
    <property type="nucleotide sequence ID" value="NZ_RSEJ01000074.1"/>
</dbReference>
<reference evidence="1 2" key="1">
    <citation type="journal article" date="2017" name="Int. J. Syst. Evol. Microbiol.">
        <title>Photobacterium alginatilyticum sp. nov., a marine bacterium isolated from bottom seawater.</title>
        <authorList>
            <person name="Wang X."/>
            <person name="Wang Y."/>
            <person name="Yang X."/>
            <person name="Sun H."/>
            <person name="Li B."/>
            <person name="Zhang X.H."/>
        </authorList>
    </citation>
    <scope>NUCLEOTIDE SEQUENCE [LARGE SCALE GENOMIC DNA]</scope>
    <source>
        <strain evidence="1 2">P03D4</strain>
    </source>
</reference>